<name>A0A1I7EHL8_9BURK</name>
<dbReference type="InterPro" id="IPR029058">
    <property type="entry name" value="AB_hydrolase_fold"/>
</dbReference>
<accession>A0A1I7EHL8</accession>
<evidence type="ECO:0000313" key="1">
    <source>
        <dbReference type="EMBL" id="SFU23441.1"/>
    </source>
</evidence>
<dbReference type="Proteomes" id="UP000198844">
    <property type="component" value="Unassembled WGS sequence"/>
</dbReference>
<proteinExistence type="predicted"/>
<organism evidence="1 2">
    <name type="scientific">Paraburkholderia aspalathi</name>
    <dbReference type="NCBI Taxonomy" id="1324617"/>
    <lineage>
        <taxon>Bacteria</taxon>
        <taxon>Pseudomonadati</taxon>
        <taxon>Pseudomonadota</taxon>
        <taxon>Betaproteobacteria</taxon>
        <taxon>Burkholderiales</taxon>
        <taxon>Burkholderiaceae</taxon>
        <taxon>Paraburkholderia</taxon>
    </lineage>
</organism>
<dbReference type="AlphaFoldDB" id="A0A1I7EHL8"/>
<dbReference type="OrthoDB" id="70513at2"/>
<dbReference type="RefSeq" id="WP_143131760.1">
    <property type="nucleotide sequence ID" value="NZ_FPBH01000021.1"/>
</dbReference>
<dbReference type="SUPFAM" id="SSF53474">
    <property type="entry name" value="alpha/beta-Hydrolases"/>
    <property type="match status" value="1"/>
</dbReference>
<dbReference type="EMBL" id="FPBH01000021">
    <property type="protein sequence ID" value="SFU23441.1"/>
    <property type="molecule type" value="Genomic_DNA"/>
</dbReference>
<sequence>MPFVFVHGVSNRAGAPEYGENELARNEFFRNLVFPRIGLDERTAIFNPYWGDDGVTFRWGNASLPERDNLIETFGPSTSQSETRAAAEIFGRSSVGTSGIADVAKRSLSEAIEAVWAAALSTVDSNEQAAALAKSYEKARLYARANPQPAWINRASDDNFVDLLLFNATQESSDARSSSATEPQWESFGSTGMLDRLRDGARGLTSLAGSKVATVMTSLARRKVHMGASLFIGDVFQYLARRGDKDSPGPIVQKVLRDFRAAQSLVNTGDPKLVIVGHSLGGVISYDILTHFDPTIQVDEFVTVGSQVALFEEMTLYKESRTGVPANPPVDRLESPNNIRCWLNIFDLTDIFGFRVEGVFYGARDFAFETERGLMEAHGGYFHRPDFYVRLGERLAQP</sequence>
<reference evidence="1 2" key="1">
    <citation type="submission" date="2016-10" db="EMBL/GenBank/DDBJ databases">
        <authorList>
            <person name="de Groot N.N."/>
        </authorList>
    </citation>
    <scope>NUCLEOTIDE SEQUENCE [LARGE SCALE GENOMIC DNA]</scope>
    <source>
        <strain evidence="1 2">LMG 27731</strain>
    </source>
</reference>
<gene>
    <name evidence="1" type="ORF">SAMN05192563_10216</name>
</gene>
<protein>
    <submittedName>
        <fullName evidence="1">Uncharacterized protein</fullName>
    </submittedName>
</protein>
<dbReference type="Gene3D" id="3.40.50.1820">
    <property type="entry name" value="alpha/beta hydrolase"/>
    <property type="match status" value="1"/>
</dbReference>
<evidence type="ECO:0000313" key="2">
    <source>
        <dbReference type="Proteomes" id="UP000198844"/>
    </source>
</evidence>